<proteinExistence type="predicted"/>
<evidence type="ECO:0008006" key="4">
    <source>
        <dbReference type="Google" id="ProtNLM"/>
    </source>
</evidence>
<dbReference type="RefSeq" id="WP_169530548.1">
    <property type="nucleotide sequence ID" value="NZ_JABBGH010000001.1"/>
</dbReference>
<dbReference type="Proteomes" id="UP000559626">
    <property type="component" value="Unassembled WGS sequence"/>
</dbReference>
<reference evidence="2 3" key="1">
    <citation type="submission" date="2020-04" db="EMBL/GenBank/DDBJ databases">
        <title>Hymenobacter polaris sp. nov., isolated from Arctic soil.</title>
        <authorList>
            <person name="Dahal R.H."/>
        </authorList>
    </citation>
    <scope>NUCLEOTIDE SEQUENCE [LARGE SCALE GENOMIC DNA]</scope>
    <source>
        <strain evidence="2 3">RP-2-7</strain>
    </source>
</reference>
<dbReference type="Gene3D" id="2.60.40.1930">
    <property type="match status" value="1"/>
</dbReference>
<evidence type="ECO:0000256" key="1">
    <source>
        <dbReference type="SAM" id="SignalP"/>
    </source>
</evidence>
<evidence type="ECO:0000313" key="3">
    <source>
        <dbReference type="Proteomes" id="UP000559626"/>
    </source>
</evidence>
<organism evidence="2 3">
    <name type="scientific">Hymenobacter polaris</name>
    <dbReference type="NCBI Taxonomy" id="2682546"/>
    <lineage>
        <taxon>Bacteria</taxon>
        <taxon>Pseudomonadati</taxon>
        <taxon>Bacteroidota</taxon>
        <taxon>Cytophagia</taxon>
        <taxon>Cytophagales</taxon>
        <taxon>Hymenobacteraceae</taxon>
        <taxon>Hymenobacter</taxon>
    </lineage>
</organism>
<feature type="chain" id="PRO_5030576579" description="Macroglobulin domain-containing protein" evidence="1">
    <location>
        <begin position="25"/>
        <end position="800"/>
    </location>
</feature>
<dbReference type="AlphaFoldDB" id="A0A7Y0ADD6"/>
<keyword evidence="1" id="KW-0732">Signal</keyword>
<dbReference type="EMBL" id="JABBGH010000001">
    <property type="protein sequence ID" value="NML65303.1"/>
    <property type="molecule type" value="Genomic_DNA"/>
</dbReference>
<evidence type="ECO:0000313" key="2">
    <source>
        <dbReference type="EMBL" id="NML65303.1"/>
    </source>
</evidence>
<sequence length="800" mass="87703">MFHLRYFRCFRFALLALLAGSARAQAPAADSLAAALRRYGQQTLVEKLYVHLDRPVYAARETMWLKVYAVDGTFHHPLALSKVAYVEVLNSLHQPVLQTQIALREATGQGSLNLPASLPTGRYVVRAYTSWMKNFDPAFYFHTTVSIINTFTASGPAPAAAQAAGYDVQFFPEGGQLVQGLPSRVAFRVADAAGWGLAATGTVRDGQGRAVATLRTVHAGLGSFELTPAPGATYSAEIQLTGKPAGAYKLPPAAAQGYVLRLTEASPAQLRLRVLARGVGAAAASLALLGHSGQHIATAQATQLNAQGEAEFLIEKATLLAGLSHFTVFDSRRQPVGERLYFRRPRALPLSLGLAPAPVGPRQTVALRLALPAAAATAASASVAVYQLDSLTTGASPADINTFLSLTADLRGAIENPDYYLRDSSQVGQQALDNLLLTHGWSRFRWAEVRAGRPPALPYPPELHGPLVRGQVLTATGAPAPGITAYLAAPSRAPRFYSATSRADGVLQFEPKDWYGPQSVTLQTDWRRDSTYQLALLSPYSARYAPYPAAALELGPALTADLTRRHVQAQLQPTYFGRYAQYELPPQRDTVAFYGVPPVQYRLDDYTRFKVLDEVLREYVQGVDVRPRKDGFHLMMVDKLHNTFFQQDPLVLLDGVPMFNLNKFMAFDPLRIQRVAVFTNRYFYGGQDYEGMLSFTTYRGDLQGFALDPRALLEEYESVQGQREFFAPRYETTQQQQSPLPDQRNLLYWQPAVQLAAGDTQQLTFYTADQAGRYRVMVQALGANGQATSVSAEFEVKPAL</sequence>
<comment type="caution">
    <text evidence="2">The sequence shown here is derived from an EMBL/GenBank/DDBJ whole genome shotgun (WGS) entry which is preliminary data.</text>
</comment>
<accession>A0A7Y0ADD6</accession>
<keyword evidence="3" id="KW-1185">Reference proteome</keyword>
<name>A0A7Y0ADD6_9BACT</name>
<protein>
    <recommendedName>
        <fullName evidence="4">Macroglobulin domain-containing protein</fullName>
    </recommendedName>
</protein>
<gene>
    <name evidence="2" type="ORF">HHL22_08815</name>
</gene>
<feature type="signal peptide" evidence="1">
    <location>
        <begin position="1"/>
        <end position="24"/>
    </location>
</feature>